<dbReference type="EMBL" id="WTUX01000019">
    <property type="protein sequence ID" value="MZR14956.1"/>
    <property type="molecule type" value="Genomic_DNA"/>
</dbReference>
<dbReference type="RefSeq" id="WP_161353178.1">
    <property type="nucleotide sequence ID" value="NZ_WTUX01000019.1"/>
</dbReference>
<proteinExistence type="predicted"/>
<comment type="caution">
    <text evidence="3">The sequence shown here is derived from an EMBL/GenBank/DDBJ whole genome shotgun (WGS) entry which is preliminary data.</text>
</comment>
<keyword evidence="2" id="KW-0472">Membrane</keyword>
<protein>
    <submittedName>
        <fullName evidence="3">Uncharacterized protein</fullName>
    </submittedName>
</protein>
<feature type="transmembrane region" description="Helical" evidence="2">
    <location>
        <begin position="30"/>
        <end position="48"/>
    </location>
</feature>
<evidence type="ECO:0000256" key="1">
    <source>
        <dbReference type="SAM" id="MobiDB-lite"/>
    </source>
</evidence>
<feature type="region of interest" description="Disordered" evidence="1">
    <location>
        <begin position="136"/>
        <end position="163"/>
    </location>
</feature>
<gene>
    <name evidence="3" type="ORF">GQE99_18195</name>
</gene>
<feature type="transmembrane region" description="Helical" evidence="2">
    <location>
        <begin position="5"/>
        <end position="24"/>
    </location>
</feature>
<accession>A0A845M5W7</accession>
<dbReference type="AlphaFoldDB" id="A0A845M5W7"/>
<keyword evidence="4" id="KW-1185">Reference proteome</keyword>
<name>A0A845M5W7_9RHOB</name>
<reference evidence="3 4" key="1">
    <citation type="submission" date="2019-12" db="EMBL/GenBank/DDBJ databases">
        <title>Maritimibacter sp. nov. sp. isolated from sea sand.</title>
        <authorList>
            <person name="Kim J."/>
            <person name="Jeong S.E."/>
            <person name="Jung H.S."/>
            <person name="Jeon C.O."/>
        </authorList>
    </citation>
    <scope>NUCLEOTIDE SEQUENCE [LARGE SCALE GENOMIC DNA]</scope>
    <source>
        <strain evidence="3 4">DP07</strain>
    </source>
</reference>
<sequence length="190" mass="20828">MTQTILTLAVAYAFVVALALLVLLQSRFPLILRAGLTVMTVALIFLTYRGIGEIRGLPSDSAPPERFRLYWAQVDEPDKVSGDPGTIFLWIRELDEEHYPVGQPRAHKLPYSEELAALVMEAQREIAKGEDIAGEVEDAEDEDTAEELAQETQSETGGNSARIGQRVVDFDFGALEFGPAPAPVTPDKAE</sequence>
<keyword evidence="2" id="KW-1133">Transmembrane helix</keyword>
<feature type="compositionally biased region" description="Acidic residues" evidence="1">
    <location>
        <begin position="136"/>
        <end position="149"/>
    </location>
</feature>
<evidence type="ECO:0000313" key="3">
    <source>
        <dbReference type="EMBL" id="MZR14956.1"/>
    </source>
</evidence>
<evidence type="ECO:0000256" key="2">
    <source>
        <dbReference type="SAM" id="Phobius"/>
    </source>
</evidence>
<dbReference type="Proteomes" id="UP000467322">
    <property type="component" value="Unassembled WGS sequence"/>
</dbReference>
<organism evidence="3 4">
    <name type="scientific">Maritimibacter harenae</name>
    <dbReference type="NCBI Taxonomy" id="2606218"/>
    <lineage>
        <taxon>Bacteria</taxon>
        <taxon>Pseudomonadati</taxon>
        <taxon>Pseudomonadota</taxon>
        <taxon>Alphaproteobacteria</taxon>
        <taxon>Rhodobacterales</taxon>
        <taxon>Roseobacteraceae</taxon>
        <taxon>Maritimibacter</taxon>
    </lineage>
</organism>
<evidence type="ECO:0000313" key="4">
    <source>
        <dbReference type="Proteomes" id="UP000467322"/>
    </source>
</evidence>
<keyword evidence="2" id="KW-0812">Transmembrane</keyword>